<accession>A0A364JUI5</accession>
<name>A0A364JUI5_9HYPH</name>
<sequence length="136" mass="14864">MSLFDHIGFATNGLRRSLSFYESCMPKIGLAIIAPSDKGFFISGGEKAPVPFLWVHRKISGTEKASEKPSMSRLHLMFTADSQEAVNAFHQAAIEGGGTESGAPAYQGAEVMKYYAGLVFDPDGNMLEVGFRQKRR</sequence>
<dbReference type="InterPro" id="IPR029068">
    <property type="entry name" value="Glyas_Bleomycin-R_OHBP_Dase"/>
</dbReference>
<protein>
    <submittedName>
        <fullName evidence="2">Glyoxalase/bleomycin resistance protein/dioxygenase superfamily protein</fullName>
    </submittedName>
</protein>
<dbReference type="Proteomes" id="UP000249453">
    <property type="component" value="Unassembled WGS sequence"/>
</dbReference>
<reference evidence="2 3" key="1">
    <citation type="submission" date="2018-06" db="EMBL/GenBank/DDBJ databases">
        <title>Genomic Encyclopedia of Type Strains, Phase IV (KMG-IV): sequencing the most valuable type-strain genomes for metagenomic binning, comparative biology and taxonomic classification.</title>
        <authorList>
            <person name="Goeker M."/>
        </authorList>
    </citation>
    <scope>NUCLEOTIDE SEQUENCE [LARGE SCALE GENOMIC DNA]</scope>
    <source>
        <strain evidence="2 3">DSM 26720</strain>
    </source>
</reference>
<dbReference type="RefSeq" id="WP_111575511.1">
    <property type="nucleotide sequence ID" value="NZ_JBHEEY010000007.1"/>
</dbReference>
<dbReference type="InterPro" id="IPR004360">
    <property type="entry name" value="Glyas_Fos-R_dOase_dom"/>
</dbReference>
<dbReference type="Pfam" id="PF00903">
    <property type="entry name" value="Glyoxalase"/>
    <property type="match status" value="1"/>
</dbReference>
<evidence type="ECO:0000259" key="1">
    <source>
        <dbReference type="PROSITE" id="PS51819"/>
    </source>
</evidence>
<gene>
    <name evidence="2" type="ORF">C7374_10769</name>
</gene>
<keyword evidence="3" id="KW-1185">Reference proteome</keyword>
<dbReference type="OrthoDB" id="9807407at2"/>
<dbReference type="PANTHER" id="PTHR35006:SF2">
    <property type="entry name" value="GLYOXALASE FAMILY PROTEIN (AFU_ORTHOLOGUE AFUA_5G14830)"/>
    <property type="match status" value="1"/>
</dbReference>
<dbReference type="AlphaFoldDB" id="A0A364JUI5"/>
<organism evidence="2 3">
    <name type="scientific">Falsochrobactrum ovis</name>
    <dbReference type="NCBI Taxonomy" id="1293442"/>
    <lineage>
        <taxon>Bacteria</taxon>
        <taxon>Pseudomonadati</taxon>
        <taxon>Pseudomonadota</taxon>
        <taxon>Alphaproteobacteria</taxon>
        <taxon>Hyphomicrobiales</taxon>
        <taxon>Brucellaceae</taxon>
        <taxon>Falsochrobactrum</taxon>
    </lineage>
</organism>
<dbReference type="SUPFAM" id="SSF54593">
    <property type="entry name" value="Glyoxalase/Bleomycin resistance protein/Dihydroxybiphenyl dioxygenase"/>
    <property type="match status" value="1"/>
</dbReference>
<evidence type="ECO:0000313" key="2">
    <source>
        <dbReference type="EMBL" id="RAK28168.1"/>
    </source>
</evidence>
<dbReference type="InterPro" id="IPR037523">
    <property type="entry name" value="VOC_core"/>
</dbReference>
<dbReference type="Gene3D" id="3.10.180.10">
    <property type="entry name" value="2,3-Dihydroxybiphenyl 1,2-Dioxygenase, domain 1"/>
    <property type="match status" value="1"/>
</dbReference>
<keyword evidence="2" id="KW-0560">Oxidoreductase</keyword>
<proteinExistence type="predicted"/>
<dbReference type="PROSITE" id="PS51819">
    <property type="entry name" value="VOC"/>
    <property type="match status" value="1"/>
</dbReference>
<evidence type="ECO:0000313" key="3">
    <source>
        <dbReference type="Proteomes" id="UP000249453"/>
    </source>
</evidence>
<comment type="caution">
    <text evidence="2">The sequence shown here is derived from an EMBL/GenBank/DDBJ whole genome shotgun (WGS) entry which is preliminary data.</text>
</comment>
<feature type="domain" description="VOC" evidence="1">
    <location>
        <begin position="3"/>
        <end position="132"/>
    </location>
</feature>
<dbReference type="GO" id="GO:0051213">
    <property type="term" value="F:dioxygenase activity"/>
    <property type="evidence" value="ECO:0007669"/>
    <property type="project" value="UniProtKB-KW"/>
</dbReference>
<dbReference type="EMBL" id="QLMK01000007">
    <property type="protein sequence ID" value="RAK28168.1"/>
    <property type="molecule type" value="Genomic_DNA"/>
</dbReference>
<dbReference type="PANTHER" id="PTHR35006">
    <property type="entry name" value="GLYOXALASE FAMILY PROTEIN (AFU_ORTHOLOGUE AFUA_5G14830)"/>
    <property type="match status" value="1"/>
</dbReference>
<keyword evidence="2" id="KW-0223">Dioxygenase</keyword>